<dbReference type="Gramene" id="OMO69301">
    <property type="protein sequence ID" value="OMO69301"/>
    <property type="gene ID" value="CCACVL1_19568"/>
</dbReference>
<dbReference type="EMBL" id="AWWV01012055">
    <property type="protein sequence ID" value="OMO69301.1"/>
    <property type="molecule type" value="Genomic_DNA"/>
</dbReference>
<organism evidence="1 2">
    <name type="scientific">Corchorus capsularis</name>
    <name type="common">Jute</name>
    <dbReference type="NCBI Taxonomy" id="210143"/>
    <lineage>
        <taxon>Eukaryota</taxon>
        <taxon>Viridiplantae</taxon>
        <taxon>Streptophyta</taxon>
        <taxon>Embryophyta</taxon>
        <taxon>Tracheophyta</taxon>
        <taxon>Spermatophyta</taxon>
        <taxon>Magnoliopsida</taxon>
        <taxon>eudicotyledons</taxon>
        <taxon>Gunneridae</taxon>
        <taxon>Pentapetalae</taxon>
        <taxon>rosids</taxon>
        <taxon>malvids</taxon>
        <taxon>Malvales</taxon>
        <taxon>Malvaceae</taxon>
        <taxon>Grewioideae</taxon>
        <taxon>Apeibeae</taxon>
        <taxon>Corchorus</taxon>
    </lineage>
</organism>
<dbReference type="AlphaFoldDB" id="A0A1R3HG65"/>
<protein>
    <submittedName>
        <fullName evidence="1">Uncharacterized protein</fullName>
    </submittedName>
</protein>
<accession>A0A1R3HG65</accession>
<evidence type="ECO:0000313" key="2">
    <source>
        <dbReference type="Proteomes" id="UP000188268"/>
    </source>
</evidence>
<reference evidence="1 2" key="1">
    <citation type="submission" date="2013-09" db="EMBL/GenBank/DDBJ databases">
        <title>Corchorus capsularis genome sequencing.</title>
        <authorList>
            <person name="Alam M."/>
            <person name="Haque M.S."/>
            <person name="Islam M.S."/>
            <person name="Emdad E.M."/>
            <person name="Islam M.M."/>
            <person name="Ahmed B."/>
            <person name="Halim A."/>
            <person name="Hossen Q.M.M."/>
            <person name="Hossain M.Z."/>
            <person name="Ahmed R."/>
            <person name="Khan M.M."/>
            <person name="Islam R."/>
            <person name="Rashid M.M."/>
            <person name="Khan S.A."/>
            <person name="Rahman M.S."/>
            <person name="Alam M."/>
        </authorList>
    </citation>
    <scope>NUCLEOTIDE SEQUENCE [LARGE SCALE GENOMIC DNA]</scope>
    <source>
        <strain evidence="2">cv. CVL-1</strain>
        <tissue evidence="1">Whole seedling</tissue>
    </source>
</reference>
<gene>
    <name evidence="1" type="ORF">CCACVL1_19568</name>
</gene>
<name>A0A1R3HG65_COCAP</name>
<evidence type="ECO:0000313" key="1">
    <source>
        <dbReference type="EMBL" id="OMO69301.1"/>
    </source>
</evidence>
<feature type="non-terminal residue" evidence="1">
    <location>
        <position position="1"/>
    </location>
</feature>
<comment type="caution">
    <text evidence="1">The sequence shown here is derived from an EMBL/GenBank/DDBJ whole genome shotgun (WGS) entry which is preliminary data.</text>
</comment>
<proteinExistence type="predicted"/>
<dbReference type="Proteomes" id="UP000188268">
    <property type="component" value="Unassembled WGS sequence"/>
</dbReference>
<sequence>AIKSLQTVKTVANRQNPLNRTGWIQILKLARNPIHHR</sequence>
<keyword evidence="2" id="KW-1185">Reference proteome</keyword>